<dbReference type="InterPro" id="IPR011969">
    <property type="entry name" value="Clan_AA_Asp_peptidase_C"/>
</dbReference>
<accession>A0A5B8RI00</accession>
<protein>
    <recommendedName>
        <fullName evidence="2">TIGR02281 family clan AA aspartic protease</fullName>
    </recommendedName>
</protein>
<dbReference type="SUPFAM" id="SSF50630">
    <property type="entry name" value="Acid proteases"/>
    <property type="match status" value="1"/>
</dbReference>
<dbReference type="GO" id="GO:0004190">
    <property type="term" value="F:aspartic-type endopeptidase activity"/>
    <property type="evidence" value="ECO:0007669"/>
    <property type="project" value="InterPro"/>
</dbReference>
<dbReference type="NCBIfam" id="TIGR02281">
    <property type="entry name" value="clan_AA_DTGA"/>
    <property type="match status" value="1"/>
</dbReference>
<dbReference type="InterPro" id="IPR021109">
    <property type="entry name" value="Peptidase_aspartic_dom_sf"/>
</dbReference>
<dbReference type="GO" id="GO:0006508">
    <property type="term" value="P:proteolysis"/>
    <property type="evidence" value="ECO:0007669"/>
    <property type="project" value="InterPro"/>
</dbReference>
<sequence length="235" mass="25157">MLNHVPIQSGRRRARHARLTLRVWLRTAAATAVMACTVAAAAPPDVQVRALFPGKALLEIDGTRVVLSEGTTGPRGVRLIDATPKAAVISIDGQRRRLSLTSRAGGTYAAATPRQMRLSPDTRGRYMSNGRINGRPVRFLVDTGADMVAINAAMADGMGLDYQESGTRIRVNTASGATTGWRVTFDRVRLGEVVVQGVDGMVLPGGAPSTPLLGMSFLGRVNLRHEGRVLVIEQH</sequence>
<dbReference type="EMBL" id="MN079208">
    <property type="protein sequence ID" value="QEA07154.1"/>
    <property type="molecule type" value="Genomic_DNA"/>
</dbReference>
<proteinExistence type="predicted"/>
<dbReference type="CDD" id="cd05483">
    <property type="entry name" value="retropepsin_like_bacteria"/>
    <property type="match status" value="1"/>
</dbReference>
<dbReference type="AlphaFoldDB" id="A0A5B8RI00"/>
<organism evidence="1">
    <name type="scientific">uncultured organism</name>
    <dbReference type="NCBI Taxonomy" id="155900"/>
    <lineage>
        <taxon>unclassified sequences</taxon>
        <taxon>environmental samples</taxon>
    </lineage>
</organism>
<dbReference type="PROSITE" id="PS00141">
    <property type="entry name" value="ASP_PROTEASE"/>
    <property type="match status" value="1"/>
</dbReference>
<name>A0A5B8RI00_9ZZZZ</name>
<evidence type="ECO:0008006" key="2">
    <source>
        <dbReference type="Google" id="ProtNLM"/>
    </source>
</evidence>
<dbReference type="Gene3D" id="2.40.70.10">
    <property type="entry name" value="Acid Proteases"/>
    <property type="match status" value="1"/>
</dbReference>
<reference evidence="1" key="1">
    <citation type="submission" date="2019-06" db="EMBL/GenBank/DDBJ databases">
        <authorList>
            <person name="Murdoch R.W."/>
            <person name="Fathepure B."/>
        </authorList>
    </citation>
    <scope>NUCLEOTIDE SEQUENCE</scope>
</reference>
<evidence type="ECO:0000313" key="1">
    <source>
        <dbReference type="EMBL" id="QEA07154.1"/>
    </source>
</evidence>
<dbReference type="InterPro" id="IPR001969">
    <property type="entry name" value="Aspartic_peptidase_AS"/>
</dbReference>
<dbReference type="InterPro" id="IPR034122">
    <property type="entry name" value="Retropepsin-like_bacterial"/>
</dbReference>
<dbReference type="Pfam" id="PF13975">
    <property type="entry name" value="gag-asp_proteas"/>
    <property type="match status" value="1"/>
</dbReference>
<gene>
    <name evidence="1" type="ORF">KBTEX_03499</name>
</gene>